<evidence type="ECO:0000313" key="1">
    <source>
        <dbReference type="EMBL" id="MFC6999617.1"/>
    </source>
</evidence>
<comment type="caution">
    <text evidence="1">The sequence shown here is derived from an EMBL/GenBank/DDBJ whole genome shotgun (WGS) entry which is preliminary data.</text>
</comment>
<keyword evidence="2" id="KW-1185">Reference proteome</keyword>
<dbReference type="Proteomes" id="UP001596405">
    <property type="component" value="Unassembled WGS sequence"/>
</dbReference>
<proteinExistence type="predicted"/>
<sequence>MILPLMLRQLTKEFMNKAAFLNIVRQVAPIKDQEVEDLEKLVVSFPYCQTAHVLLAKAAYDRGSMLSTQKLRRAAAHVSNRALLKRIVYTPAPVHELVVVEEELSEPTPAETYAVLEPNSEKQSQNVQSLFIETQEPTIALLEKSTAEPEPEPASTETVSVEVIEETETFEAEVVELVETEPELPVAALPAIAETEVESEIKNPAVVDSDESFDDLLQVSLPASPIATVAAAFSIDTEPSVEHTQDIAEHAESEEETTAPAAIVTEPAQPTDCSVGDEAIESEFKVESSQEEQELIDLIQIDSLATYSAPIPAVDLTHAEIVSEILSATEAANAEEPEPLSFTAENTVAEAVQTDDTSLATEDYVVAAGETEALDSIEYQFPMMQTLGTQTDSETAAPDDPYLALFAQNNLAYWMNSSRLGESIQLKDDLTSATPYHFQPELILEHVKNNGSPASEKEQPQVAKLDIQLDIINQFLKNTPRRKTLANVQQNNAPQEDLSAKSSKIKKNLASENLAHIFIKQGKIKKAVKIYEQLIVKFPEKKSYFAQQIEKLRNEP</sequence>
<evidence type="ECO:0000313" key="2">
    <source>
        <dbReference type="Proteomes" id="UP001596405"/>
    </source>
</evidence>
<protein>
    <recommendedName>
        <fullName evidence="3">Tetratricopeptide repeat protein</fullName>
    </recommendedName>
</protein>
<dbReference type="EMBL" id="JBHSYQ010000016">
    <property type="protein sequence ID" value="MFC6999617.1"/>
    <property type="molecule type" value="Genomic_DNA"/>
</dbReference>
<reference evidence="2" key="1">
    <citation type="journal article" date="2019" name="Int. J. Syst. Evol. Microbiol.">
        <title>The Global Catalogue of Microorganisms (GCM) 10K type strain sequencing project: providing services to taxonomists for standard genome sequencing and annotation.</title>
        <authorList>
            <consortium name="The Broad Institute Genomics Platform"/>
            <consortium name="The Broad Institute Genome Sequencing Center for Infectious Disease"/>
            <person name="Wu L."/>
            <person name="Ma J."/>
        </authorList>
    </citation>
    <scope>NUCLEOTIDE SEQUENCE [LARGE SCALE GENOMIC DNA]</scope>
    <source>
        <strain evidence="2">CGMCC 4.7393</strain>
    </source>
</reference>
<organism evidence="1 2">
    <name type="scientific">Rufibacter roseus</name>
    <dbReference type="NCBI Taxonomy" id="1567108"/>
    <lineage>
        <taxon>Bacteria</taxon>
        <taxon>Pseudomonadati</taxon>
        <taxon>Bacteroidota</taxon>
        <taxon>Cytophagia</taxon>
        <taxon>Cytophagales</taxon>
        <taxon>Hymenobacteraceae</taxon>
        <taxon>Rufibacter</taxon>
    </lineage>
</organism>
<accession>A0ABW2DP50</accession>
<name>A0ABW2DP50_9BACT</name>
<gene>
    <name evidence="1" type="ORF">ACFQHR_18425</name>
</gene>
<evidence type="ECO:0008006" key="3">
    <source>
        <dbReference type="Google" id="ProtNLM"/>
    </source>
</evidence>